<feature type="region of interest" description="Disordered" evidence="5">
    <location>
        <begin position="482"/>
        <end position="516"/>
    </location>
</feature>
<feature type="compositionally biased region" description="Basic residues" evidence="5">
    <location>
        <begin position="39"/>
        <end position="48"/>
    </location>
</feature>
<proteinExistence type="predicted"/>
<keyword evidence="1" id="KW-0677">Repeat</keyword>
<feature type="compositionally biased region" description="Polar residues" evidence="5">
    <location>
        <begin position="810"/>
        <end position="820"/>
    </location>
</feature>
<feature type="region of interest" description="Disordered" evidence="5">
    <location>
        <begin position="36"/>
        <end position="65"/>
    </location>
</feature>
<feature type="repeat" description="ANK" evidence="4">
    <location>
        <begin position="1097"/>
        <end position="1129"/>
    </location>
</feature>
<protein>
    <submittedName>
        <fullName evidence="7">Uncharacterized protein</fullName>
    </submittedName>
</protein>
<dbReference type="SMART" id="SM00248">
    <property type="entry name" value="ANK"/>
    <property type="match status" value="4"/>
</dbReference>
<dbReference type="InterPro" id="IPR047184">
    <property type="entry name" value="KANK1-4"/>
</dbReference>
<dbReference type="PROSITE" id="PS50297">
    <property type="entry name" value="ANK_REP_REGION"/>
    <property type="match status" value="3"/>
</dbReference>
<evidence type="ECO:0000256" key="3">
    <source>
        <dbReference type="ARBA" id="ARBA00023054"/>
    </source>
</evidence>
<evidence type="ECO:0000313" key="6">
    <source>
        <dbReference type="Proteomes" id="UP000887540"/>
    </source>
</evidence>
<evidence type="ECO:0000256" key="1">
    <source>
        <dbReference type="ARBA" id="ARBA00022737"/>
    </source>
</evidence>
<keyword evidence="2 4" id="KW-0040">ANK repeat</keyword>
<dbReference type="PROSITE" id="PS50088">
    <property type="entry name" value="ANK_REPEAT"/>
    <property type="match status" value="3"/>
</dbReference>
<dbReference type="PANTHER" id="PTHR24168:SF21">
    <property type="entry name" value="KANK, ISOFORM D"/>
    <property type="match status" value="1"/>
</dbReference>
<feature type="compositionally biased region" description="Basic and acidic residues" evidence="5">
    <location>
        <begin position="778"/>
        <end position="809"/>
    </location>
</feature>
<dbReference type="AlphaFoldDB" id="A0A914D8D9"/>
<reference evidence="7" key="1">
    <citation type="submission" date="2022-11" db="UniProtKB">
        <authorList>
            <consortium name="WormBaseParasite"/>
        </authorList>
    </citation>
    <scope>IDENTIFICATION</scope>
</reference>
<evidence type="ECO:0000256" key="5">
    <source>
        <dbReference type="SAM" id="MobiDB-lite"/>
    </source>
</evidence>
<dbReference type="Gene3D" id="1.25.40.20">
    <property type="entry name" value="Ankyrin repeat-containing domain"/>
    <property type="match status" value="1"/>
</dbReference>
<dbReference type="Pfam" id="PF12075">
    <property type="entry name" value="KN_motif"/>
    <property type="match status" value="1"/>
</dbReference>
<evidence type="ECO:0000256" key="2">
    <source>
        <dbReference type="ARBA" id="ARBA00023043"/>
    </source>
</evidence>
<dbReference type="GO" id="GO:0030837">
    <property type="term" value="P:negative regulation of actin filament polymerization"/>
    <property type="evidence" value="ECO:0007669"/>
    <property type="project" value="InterPro"/>
</dbReference>
<sequence length="1202" mass="133946">MLPPKNGCKCCPYGYHIDLDFVKFAENVTTGNEQAKKWTLPKKSRRKPPPAPLSENGYGFHSRDTSYDESHRMVASPMDSIFSKSVEDLVSDFEELCTLERPAPVIKNRSDSSVSRVINQVNGNGYHSDYGTYHSKKSSMEHTPRSATLRPAYKSTNEEVRQIFSERSILPPLFPKSITSAPSSPTPKTYYTALAQTMSQIKKKPPPPPPKPTNRPDIQAGPVSELFFHLNGHSTDAKPPAPFPTRRYTDVGRPRVLSPEPEAAPPAAVRSSNLQSRVFYSPNSGPSGNVPYRGRMGVVGSSSGLDMDSFASVRRKKSEELFGNYPKNWEYTYFNGNGVNTAKWKFDGYTSDAPLSAPYSRSFDYGNDSIDSAQTRSTTINVNEYVSQSRDNGFVNNSAEKTATAAAVDEKPITKHCECQTIPRTSDSKSVFTEIADFVKPLKSTRSQTLTTECISIGVDTADLIRPLDLSVEFQYCIGHEPELHPDDLPHYDDSKGNDSKTYADASTSTPQVPLTKETGTDAITIFTSEQVNKIDQETHTESLPSTSTLVQTEEEVTKNHQDSETQTDNDWLDVEVKAKIKADKEKRKSVDAITETEEEEAGEFIMITCAKCDRTSISNASEHYEKILEKDNEYTQCPLQTEEISHDVLPFESIPEDEGLEADTTGSGSDEHASDEQAISPPLREHLHEHEHEPDRRSLELDRRSLESDRRSLESDRRSLELDRRSIDPDTVSIETDVQTVIFVEDPSNSSLTQRQLDPSRAEAIRKLLTEPQRQNFSRDKSEYRSYRDKSNKVADDLEYIADRHTNENDSAQPSNPSGSPKKALKEMVVLKKNMPVVSSSNFPDPIPAKIPRPKVSRYNPNTPMEHAETPDEEEEAADRLTPLRSELRSLSAWGSRHYGRSSGSNHYRNNASSSNQNDEDPSSTDSSDSEGTYDMNERDDFSGEFELSIPLKEALDTLNTHLNNTGTVSEPAADWAFKYVQHEWLKVSTKRNANAVVVERFIDILESYSLKLMDTVVNLTDQNGNTALHYAVSHENYDVVSVLLDSKVCKVDETNTAGYSPVMLAALCVIKDETEATIIQRLFEMGNVNAKAIHHGQTALMLAVSHGRVETTQLLLDCGADVNAQDCDGSTALMCAAEHGQKELIKMLLKRPNIDASLTDCDNQTALSIAVENQHRDIGVLIYAHLNFSRLEQNDNSVAV</sequence>
<evidence type="ECO:0000313" key="7">
    <source>
        <dbReference type="WBParaSite" id="ACRNAN_scaffold1954.g11366.t1"/>
    </source>
</evidence>
<organism evidence="6 7">
    <name type="scientific">Acrobeloides nanus</name>
    <dbReference type="NCBI Taxonomy" id="290746"/>
    <lineage>
        <taxon>Eukaryota</taxon>
        <taxon>Metazoa</taxon>
        <taxon>Ecdysozoa</taxon>
        <taxon>Nematoda</taxon>
        <taxon>Chromadorea</taxon>
        <taxon>Rhabditida</taxon>
        <taxon>Tylenchina</taxon>
        <taxon>Cephalobomorpha</taxon>
        <taxon>Cephaloboidea</taxon>
        <taxon>Cephalobidae</taxon>
        <taxon>Acrobeloides</taxon>
    </lineage>
</organism>
<keyword evidence="3" id="KW-0175">Coiled coil</keyword>
<feature type="compositionally biased region" description="Basic and acidic residues" evidence="5">
    <location>
        <begin position="482"/>
        <end position="499"/>
    </location>
</feature>
<dbReference type="InterPro" id="IPR021939">
    <property type="entry name" value="KN_motif"/>
</dbReference>
<feature type="region of interest" description="Disordered" evidence="5">
    <location>
        <begin position="659"/>
        <end position="729"/>
    </location>
</feature>
<feature type="compositionally biased region" description="Polar residues" evidence="5">
    <location>
        <begin position="903"/>
        <end position="918"/>
    </location>
</feature>
<dbReference type="Pfam" id="PF12796">
    <property type="entry name" value="Ank_2"/>
    <property type="match status" value="2"/>
</dbReference>
<dbReference type="Proteomes" id="UP000887540">
    <property type="component" value="Unplaced"/>
</dbReference>
<keyword evidence="6" id="KW-1185">Reference proteome</keyword>
<dbReference type="GO" id="GO:0005737">
    <property type="term" value="C:cytoplasm"/>
    <property type="evidence" value="ECO:0007669"/>
    <property type="project" value="TreeGrafter"/>
</dbReference>
<feature type="region of interest" description="Disordered" evidence="5">
    <location>
        <begin position="772"/>
        <end position="881"/>
    </location>
</feature>
<name>A0A914D8D9_9BILA</name>
<feature type="compositionally biased region" description="Basic and acidic residues" evidence="5">
    <location>
        <begin position="684"/>
        <end position="729"/>
    </location>
</feature>
<dbReference type="InterPro" id="IPR036770">
    <property type="entry name" value="Ankyrin_rpt-contain_sf"/>
</dbReference>
<feature type="repeat" description="ANK" evidence="4">
    <location>
        <begin position="1130"/>
        <end position="1153"/>
    </location>
</feature>
<feature type="region of interest" description="Disordered" evidence="5">
    <location>
        <begin position="896"/>
        <end position="940"/>
    </location>
</feature>
<feature type="compositionally biased region" description="Low complexity" evidence="5">
    <location>
        <begin position="925"/>
        <end position="936"/>
    </location>
</feature>
<dbReference type="WBParaSite" id="ACRNAN_scaffold1954.g11366.t1">
    <property type="protein sequence ID" value="ACRNAN_scaffold1954.g11366.t1"/>
    <property type="gene ID" value="ACRNAN_scaffold1954.g11366"/>
</dbReference>
<evidence type="ECO:0000256" key="4">
    <source>
        <dbReference type="PROSITE-ProRule" id="PRU00023"/>
    </source>
</evidence>
<dbReference type="PRINTS" id="PR01415">
    <property type="entry name" value="ANKYRIN"/>
</dbReference>
<feature type="repeat" description="ANK" evidence="4">
    <location>
        <begin position="1025"/>
        <end position="1047"/>
    </location>
</feature>
<dbReference type="GO" id="GO:0005856">
    <property type="term" value="C:cytoskeleton"/>
    <property type="evidence" value="ECO:0007669"/>
    <property type="project" value="TreeGrafter"/>
</dbReference>
<dbReference type="InterPro" id="IPR002110">
    <property type="entry name" value="Ankyrin_rpt"/>
</dbReference>
<dbReference type="PANTHER" id="PTHR24168">
    <property type="entry name" value="KN MOTIF AND ANKYRIN REPEAT DOMAIN-CONTAINING"/>
    <property type="match status" value="1"/>
</dbReference>
<accession>A0A914D8D9</accession>
<dbReference type="SUPFAM" id="SSF48403">
    <property type="entry name" value="Ankyrin repeat"/>
    <property type="match status" value="1"/>
</dbReference>